<reference evidence="2" key="1">
    <citation type="submission" date="2016-10" db="EMBL/GenBank/DDBJ databases">
        <authorList>
            <person name="Varghese N."/>
            <person name="Submissions S."/>
        </authorList>
    </citation>
    <scope>NUCLEOTIDE SEQUENCE [LARGE SCALE GENOMIC DNA]</scope>
    <source>
        <strain evidence="2">DSM 21424</strain>
    </source>
</reference>
<dbReference type="EMBL" id="FNAT01000003">
    <property type="protein sequence ID" value="SDE66959.1"/>
    <property type="molecule type" value="Genomic_DNA"/>
</dbReference>
<dbReference type="Proteomes" id="UP000198922">
    <property type="component" value="Unassembled WGS sequence"/>
</dbReference>
<evidence type="ECO:0000313" key="2">
    <source>
        <dbReference type="Proteomes" id="UP000198922"/>
    </source>
</evidence>
<evidence type="ECO:0008006" key="3">
    <source>
        <dbReference type="Google" id="ProtNLM"/>
    </source>
</evidence>
<proteinExistence type="predicted"/>
<dbReference type="STRING" id="521013.SAMN04488567_2287"/>
<dbReference type="AlphaFoldDB" id="A0A1G7ETJ7"/>
<dbReference type="SUPFAM" id="SSF52540">
    <property type="entry name" value="P-loop containing nucleoside triphosphate hydrolases"/>
    <property type="match status" value="1"/>
</dbReference>
<dbReference type="RefSeq" id="WP_090112053.1">
    <property type="nucleotide sequence ID" value="NZ_FNAT01000003.1"/>
</dbReference>
<dbReference type="Gene3D" id="3.40.50.300">
    <property type="entry name" value="P-loop containing nucleotide triphosphate hydrolases"/>
    <property type="match status" value="1"/>
</dbReference>
<name>A0A1G7ETJ7_9RHOB</name>
<gene>
    <name evidence="1" type="ORF">SAMN04488567_2287</name>
</gene>
<evidence type="ECO:0000313" key="1">
    <source>
        <dbReference type="EMBL" id="SDE66959.1"/>
    </source>
</evidence>
<dbReference type="OrthoDB" id="7802556at2"/>
<accession>A0A1G7ETJ7</accession>
<sequence>MSRFAAFVVLAEMRTGSNFLEAQLAALGARCHGEAFNPHFLGTPGDAPVLGFDRAARDAEPLALLAAIRAAPGLHGFRYFGDHDPRILGPLMADAGIAKIVLTRDPLDAYLSRKIAALTGQWKLTEARDARRAKVRFDPAEFAAHRAALARRAAEIEAALQREGQAAFRLAYPDLQDLGAINGLAAYLELDARLDALDGRLKRQNPGPAAEKVENPEEMAAALARMGEGAATEEAGAEPERGAMLPGWLFAARSPLVFMPLGSGPEAALAAWLAALDGAPPRGGFNRRDLRDWRRAHPGHRGFAVLRHPLARAHAAYCERILAPGPARLTRIRETLRARHGLPIAAAAEGPDPDPARHRAGFASFLRFLHDNLAGRSALRVDPAWASQGVLLQGVARLAPPDLVLREADLGEELPRLARRAGRPAPDWPAASDPWQPALAAIHDAGLERLARAAYGRDYESFGFGPWRPLPG</sequence>
<keyword evidence="2" id="KW-1185">Reference proteome</keyword>
<dbReference type="InterPro" id="IPR027417">
    <property type="entry name" value="P-loop_NTPase"/>
</dbReference>
<organism evidence="1 2">
    <name type="scientific">Limimaricola pyoseonensis</name>
    <dbReference type="NCBI Taxonomy" id="521013"/>
    <lineage>
        <taxon>Bacteria</taxon>
        <taxon>Pseudomonadati</taxon>
        <taxon>Pseudomonadota</taxon>
        <taxon>Alphaproteobacteria</taxon>
        <taxon>Rhodobacterales</taxon>
        <taxon>Paracoccaceae</taxon>
        <taxon>Limimaricola</taxon>
    </lineage>
</organism>
<protein>
    <recommendedName>
        <fullName evidence="3">LPS sulfotransferase NodH</fullName>
    </recommendedName>
</protein>